<dbReference type="NCBIfam" id="TIGR00778">
    <property type="entry name" value="ahpD_dom"/>
    <property type="match status" value="1"/>
</dbReference>
<accession>A0AAP3XQG8</accession>
<feature type="domain" description="Carboxymuconolactone decarboxylase-like" evidence="1">
    <location>
        <begin position="12"/>
        <end position="93"/>
    </location>
</feature>
<sequence>MEQRLDVHAAAPDLVAALRGLSARLHDGRLPARLVHLVELRVSQLNGCHYCIALHARELRRAGGSEELIEAVADWPDSNLFEAGERAALEWAEVLTRPRSGLELDRAQETLEASFDAEAMARLTMAVAAINAWNRIGIAAYREPEPEPEAARMGKGA</sequence>
<comment type="caution">
    <text evidence="2">The sequence shown here is derived from an EMBL/GenBank/DDBJ whole genome shotgun (WGS) entry which is preliminary data.</text>
</comment>
<dbReference type="InterPro" id="IPR003779">
    <property type="entry name" value="CMD-like"/>
</dbReference>
<gene>
    <name evidence="2" type="ORF">PZ740_00760</name>
</gene>
<dbReference type="AlphaFoldDB" id="A0AAP3XQG8"/>
<dbReference type="PANTHER" id="PTHR35446">
    <property type="entry name" value="SI:CH211-175M2.5"/>
    <property type="match status" value="1"/>
</dbReference>
<proteinExistence type="predicted"/>
<name>A0AAP3XQG8_9PROT</name>
<dbReference type="GO" id="GO:0051920">
    <property type="term" value="F:peroxiredoxin activity"/>
    <property type="evidence" value="ECO:0007669"/>
    <property type="project" value="InterPro"/>
</dbReference>
<dbReference type="RefSeq" id="WP_327787318.1">
    <property type="nucleotide sequence ID" value="NZ_JARGEQ010000002.1"/>
</dbReference>
<dbReference type="Pfam" id="PF02627">
    <property type="entry name" value="CMD"/>
    <property type="match status" value="1"/>
</dbReference>
<keyword evidence="3" id="KW-1185">Reference proteome</keyword>
<dbReference type="PANTHER" id="PTHR35446:SF2">
    <property type="entry name" value="CARBOXYMUCONOLACTONE DECARBOXYLASE-LIKE DOMAIN-CONTAINING PROTEIN"/>
    <property type="match status" value="1"/>
</dbReference>
<protein>
    <submittedName>
        <fullName evidence="2">Carboxymuconolactone decarboxylase family protein</fullName>
    </submittedName>
</protein>
<reference evidence="2 3" key="1">
    <citation type="submission" date="2023-03" db="EMBL/GenBank/DDBJ databases">
        <title>YIM 152171 draft genome.</title>
        <authorList>
            <person name="Yang Z."/>
        </authorList>
    </citation>
    <scope>NUCLEOTIDE SEQUENCE [LARGE SCALE GENOMIC DNA]</scope>
    <source>
        <strain evidence="2 3">YIM 152171</strain>
    </source>
</reference>
<dbReference type="InterPro" id="IPR004675">
    <property type="entry name" value="AhpD_core"/>
</dbReference>
<dbReference type="Proteomes" id="UP001301140">
    <property type="component" value="Unassembled WGS sequence"/>
</dbReference>
<evidence type="ECO:0000313" key="2">
    <source>
        <dbReference type="EMBL" id="MDF1584910.1"/>
    </source>
</evidence>
<evidence type="ECO:0000313" key="3">
    <source>
        <dbReference type="Proteomes" id="UP001301140"/>
    </source>
</evidence>
<dbReference type="EMBL" id="JARGEQ010000002">
    <property type="protein sequence ID" value="MDF1584910.1"/>
    <property type="molecule type" value="Genomic_DNA"/>
</dbReference>
<evidence type="ECO:0000259" key="1">
    <source>
        <dbReference type="Pfam" id="PF02627"/>
    </source>
</evidence>
<dbReference type="InterPro" id="IPR029032">
    <property type="entry name" value="AhpD-like"/>
</dbReference>
<dbReference type="SUPFAM" id="SSF69118">
    <property type="entry name" value="AhpD-like"/>
    <property type="match status" value="1"/>
</dbReference>
<dbReference type="Gene3D" id="1.20.1290.10">
    <property type="entry name" value="AhpD-like"/>
    <property type="match status" value="1"/>
</dbReference>
<organism evidence="2 3">
    <name type="scientific">Marinimicrococcus flavescens</name>
    <dbReference type="NCBI Taxonomy" id="3031815"/>
    <lineage>
        <taxon>Bacteria</taxon>
        <taxon>Pseudomonadati</taxon>
        <taxon>Pseudomonadota</taxon>
        <taxon>Alphaproteobacteria</taxon>
        <taxon>Geminicoccales</taxon>
        <taxon>Geminicoccaceae</taxon>
        <taxon>Marinimicrococcus</taxon>
    </lineage>
</organism>